<dbReference type="InterPro" id="IPR012340">
    <property type="entry name" value="NA-bd_OB-fold"/>
</dbReference>
<dbReference type="GO" id="GO:0003729">
    <property type="term" value="F:mRNA binding"/>
    <property type="evidence" value="ECO:0007669"/>
    <property type="project" value="TreeGrafter"/>
</dbReference>
<keyword evidence="3" id="KW-0687">Ribonucleoprotein</keyword>
<dbReference type="SUPFAM" id="SSF50249">
    <property type="entry name" value="Nucleic acid-binding proteins"/>
    <property type="match status" value="1"/>
</dbReference>
<accession>A0A1I6SJP2</accession>
<dbReference type="GO" id="GO:0005840">
    <property type="term" value="C:ribosome"/>
    <property type="evidence" value="ECO:0007669"/>
    <property type="project" value="UniProtKB-KW"/>
</dbReference>
<evidence type="ECO:0000313" key="7">
    <source>
        <dbReference type="EMBL" id="SFS77166.1"/>
    </source>
</evidence>
<sequence>MSQLAEGSVVSGEVVAIKPFGAFVKLETGETGLVHISQISSKFVEKVEDELSVGSTIKAKVLSIDPSGKISLSIKALTDDRPQRGGGGGGGRGGRRGGGDRRGGPGDFEDMMKKWMKSSEERLSALAAKQKKGR</sequence>
<dbReference type="GO" id="GO:0003735">
    <property type="term" value="F:structural constituent of ribosome"/>
    <property type="evidence" value="ECO:0007669"/>
    <property type="project" value="TreeGrafter"/>
</dbReference>
<dbReference type="InterPro" id="IPR050437">
    <property type="entry name" value="Ribos_protein_bS1-like"/>
</dbReference>
<dbReference type="GO" id="GO:0006412">
    <property type="term" value="P:translation"/>
    <property type="evidence" value="ECO:0007669"/>
    <property type="project" value="TreeGrafter"/>
</dbReference>
<dbReference type="Gene3D" id="2.40.50.140">
    <property type="entry name" value="Nucleic acid-binding proteins"/>
    <property type="match status" value="1"/>
</dbReference>
<dbReference type="Proteomes" id="UP000198660">
    <property type="component" value="Unassembled WGS sequence"/>
</dbReference>
<reference evidence="8" key="1">
    <citation type="submission" date="2016-10" db="EMBL/GenBank/DDBJ databases">
        <authorList>
            <person name="Varghese N."/>
            <person name="Submissions S."/>
        </authorList>
    </citation>
    <scope>NUCLEOTIDE SEQUENCE [LARGE SCALE GENOMIC DNA]</scope>
    <source>
        <strain evidence="8">DSM 45789</strain>
    </source>
</reference>
<keyword evidence="2" id="KW-0689">Ribosomal protein</keyword>
<dbReference type="PROSITE" id="PS50126">
    <property type="entry name" value="S1"/>
    <property type="match status" value="1"/>
</dbReference>
<dbReference type="GO" id="GO:1990904">
    <property type="term" value="C:ribonucleoprotein complex"/>
    <property type="evidence" value="ECO:0007669"/>
    <property type="project" value="UniProtKB-KW"/>
</dbReference>
<dbReference type="EMBL" id="FPAA01000007">
    <property type="protein sequence ID" value="SFS77166.1"/>
    <property type="molecule type" value="Genomic_DNA"/>
</dbReference>
<dbReference type="PANTHER" id="PTHR10724">
    <property type="entry name" value="30S RIBOSOMAL PROTEIN S1"/>
    <property type="match status" value="1"/>
</dbReference>
<dbReference type="AlphaFoldDB" id="A0A1I6SJP2"/>
<dbReference type="Pfam" id="PF00575">
    <property type="entry name" value="S1"/>
    <property type="match status" value="1"/>
</dbReference>
<proteinExistence type="inferred from homology"/>
<feature type="region of interest" description="Disordered" evidence="5">
    <location>
        <begin position="75"/>
        <end position="110"/>
    </location>
</feature>
<evidence type="ECO:0000256" key="1">
    <source>
        <dbReference type="ARBA" id="ARBA00006767"/>
    </source>
</evidence>
<dbReference type="RefSeq" id="WP_091837331.1">
    <property type="nucleotide sequence ID" value="NZ_FPAA01000007.1"/>
</dbReference>
<dbReference type="InterPro" id="IPR003029">
    <property type="entry name" value="S1_domain"/>
</dbReference>
<dbReference type="SMART" id="SM00316">
    <property type="entry name" value="S1"/>
    <property type="match status" value="1"/>
</dbReference>
<dbReference type="OrthoDB" id="9810507at2"/>
<comment type="function">
    <text evidence="4">Binds mRNA; thus facilitating recognition of the initiation point. It is needed to translate mRNA with a short Shine-Dalgarno (SD) purine-rich sequence.</text>
</comment>
<gene>
    <name evidence="7" type="ORF">SAMN05444972_107147</name>
</gene>
<feature type="compositionally biased region" description="Basic and acidic residues" evidence="5">
    <location>
        <begin position="97"/>
        <end position="110"/>
    </location>
</feature>
<evidence type="ECO:0000256" key="3">
    <source>
        <dbReference type="ARBA" id="ARBA00023274"/>
    </source>
</evidence>
<evidence type="ECO:0000313" key="8">
    <source>
        <dbReference type="Proteomes" id="UP000198660"/>
    </source>
</evidence>
<evidence type="ECO:0000259" key="6">
    <source>
        <dbReference type="PROSITE" id="PS50126"/>
    </source>
</evidence>
<evidence type="ECO:0000256" key="2">
    <source>
        <dbReference type="ARBA" id="ARBA00022980"/>
    </source>
</evidence>
<dbReference type="FunFam" id="2.40.50.140:FF:000103">
    <property type="entry name" value="protein RRP5 homolog"/>
    <property type="match status" value="1"/>
</dbReference>
<comment type="similarity">
    <text evidence="1">Belongs to the bacterial ribosomal protein bS1 family.</text>
</comment>
<keyword evidence="8" id="KW-1185">Reference proteome</keyword>
<dbReference type="PANTHER" id="PTHR10724:SF7">
    <property type="entry name" value="SMALL RIBOSOMAL SUBUNIT PROTEIN BS1C"/>
    <property type="match status" value="1"/>
</dbReference>
<protein>
    <submittedName>
        <fullName evidence="7">General stress protein 13/S1 RNA binding domain protein</fullName>
    </submittedName>
</protein>
<evidence type="ECO:0000256" key="4">
    <source>
        <dbReference type="ARBA" id="ARBA00025604"/>
    </source>
</evidence>
<evidence type="ECO:0000256" key="5">
    <source>
        <dbReference type="SAM" id="MobiDB-lite"/>
    </source>
</evidence>
<organism evidence="7 8">
    <name type="scientific">Marininema halotolerans</name>
    <dbReference type="NCBI Taxonomy" id="1155944"/>
    <lineage>
        <taxon>Bacteria</taxon>
        <taxon>Bacillati</taxon>
        <taxon>Bacillota</taxon>
        <taxon>Bacilli</taxon>
        <taxon>Bacillales</taxon>
        <taxon>Thermoactinomycetaceae</taxon>
        <taxon>Marininema</taxon>
    </lineage>
</organism>
<feature type="domain" description="S1 motif" evidence="6">
    <location>
        <begin position="7"/>
        <end position="75"/>
    </location>
</feature>
<name>A0A1I6SJP2_9BACL</name>